<keyword evidence="3" id="KW-1185">Reference proteome</keyword>
<keyword evidence="1" id="KW-1133">Transmembrane helix</keyword>
<feature type="transmembrane region" description="Helical" evidence="1">
    <location>
        <begin position="149"/>
        <end position="173"/>
    </location>
</feature>
<organism evidence="2 3">
    <name type="scientific">Planomonospora sphaerica</name>
    <dbReference type="NCBI Taxonomy" id="161355"/>
    <lineage>
        <taxon>Bacteria</taxon>
        <taxon>Bacillati</taxon>
        <taxon>Actinomycetota</taxon>
        <taxon>Actinomycetes</taxon>
        <taxon>Streptosporangiales</taxon>
        <taxon>Streptosporangiaceae</taxon>
        <taxon>Planomonospora</taxon>
    </lineage>
</organism>
<evidence type="ECO:0000256" key="1">
    <source>
        <dbReference type="SAM" id="Phobius"/>
    </source>
</evidence>
<comment type="caution">
    <text evidence="2">The sequence shown here is derived from an EMBL/GenBank/DDBJ whole genome shotgun (WGS) entry which is preliminary data.</text>
</comment>
<feature type="transmembrane region" description="Helical" evidence="1">
    <location>
        <begin position="60"/>
        <end position="82"/>
    </location>
</feature>
<dbReference type="STRING" id="161355.PS9374_01019"/>
<keyword evidence="1" id="KW-0812">Transmembrane</keyword>
<feature type="transmembrane region" description="Helical" evidence="1">
    <location>
        <begin position="226"/>
        <end position="248"/>
    </location>
</feature>
<sequence>MTATATPGMTAAPTPFHRLLAVEARKLVDTRSGKALVLVLVGLVLAAVTARGAVSGPELQALVNAAGIGPGTLLPVLGILTVTGEWSHRTALTTFTLEPRRGRVLAAKFLPALAAAVAACVLAVLAAVSATAVTAAVQGVPAVWEVDPAALLGWAGVQVLMVAEGLGMGVLLLNAPAAIVICLASPMVWAVVGRLGTAGATLAEWFDLNTTTGPLMSGDLSGGGAARLAVSVLVWIAVPMAAGAVRVIRGEVR</sequence>
<proteinExistence type="predicted"/>
<dbReference type="RefSeq" id="WP_068894791.1">
    <property type="nucleotide sequence ID" value="NZ_BDCX01000002.1"/>
</dbReference>
<name>A0A171BP43_9ACTN</name>
<dbReference type="EMBL" id="BDCX01000002">
    <property type="protein sequence ID" value="GAT65386.1"/>
    <property type="molecule type" value="Genomic_DNA"/>
</dbReference>
<feature type="transmembrane region" description="Helical" evidence="1">
    <location>
        <begin position="35"/>
        <end position="54"/>
    </location>
</feature>
<evidence type="ECO:0000313" key="2">
    <source>
        <dbReference type="EMBL" id="GAT65386.1"/>
    </source>
</evidence>
<feature type="transmembrane region" description="Helical" evidence="1">
    <location>
        <begin position="180"/>
        <end position="206"/>
    </location>
</feature>
<dbReference type="AlphaFoldDB" id="A0A171BP43"/>
<dbReference type="Proteomes" id="UP000077701">
    <property type="component" value="Unassembled WGS sequence"/>
</dbReference>
<keyword evidence="1" id="KW-0472">Membrane</keyword>
<reference evidence="2 3" key="1">
    <citation type="journal article" date="2016" name="Genome Announc.">
        <title>Draft Genome Sequence of Planomonospora sphaerica JCM9374, a Rare Actinomycete.</title>
        <authorList>
            <person name="Dohra H."/>
            <person name="Suzuki T."/>
            <person name="Inoue Y."/>
            <person name="Kodani S."/>
        </authorList>
    </citation>
    <scope>NUCLEOTIDE SEQUENCE [LARGE SCALE GENOMIC DNA]</scope>
    <source>
        <strain evidence="2 3">JCM 9374</strain>
    </source>
</reference>
<reference evidence="3" key="2">
    <citation type="submission" date="2016-04" db="EMBL/GenBank/DDBJ databases">
        <title>Planomonospora sphaerica JCM9374 whole genome shotgun sequence.</title>
        <authorList>
            <person name="Suzuki T."/>
            <person name="Dohra H."/>
            <person name="Kodani S."/>
        </authorList>
    </citation>
    <scope>NUCLEOTIDE SEQUENCE [LARGE SCALE GENOMIC DNA]</scope>
    <source>
        <strain evidence="3">JCM 9374</strain>
    </source>
</reference>
<dbReference type="OrthoDB" id="3822725at2"/>
<evidence type="ECO:0000313" key="3">
    <source>
        <dbReference type="Proteomes" id="UP000077701"/>
    </source>
</evidence>
<accession>A0A171BP43</accession>
<feature type="transmembrane region" description="Helical" evidence="1">
    <location>
        <begin position="109"/>
        <end position="137"/>
    </location>
</feature>
<gene>
    <name evidence="2" type="ORF">PS9374_01019</name>
</gene>
<protein>
    <submittedName>
        <fullName evidence="2">ABC transporter permease</fullName>
    </submittedName>
</protein>